<feature type="domain" description="TraD/TraG TraM recognition site" evidence="8">
    <location>
        <begin position="484"/>
        <end position="577"/>
    </location>
</feature>
<keyword evidence="3 7" id="KW-0812">Transmembrane</keyword>
<dbReference type="InterPro" id="IPR051539">
    <property type="entry name" value="T4SS-coupling_protein"/>
</dbReference>
<dbReference type="RefSeq" id="WP_376811431.1">
    <property type="nucleotide sequence ID" value="NZ_JBHSDY010000002.1"/>
</dbReference>
<evidence type="ECO:0000256" key="3">
    <source>
        <dbReference type="ARBA" id="ARBA00022692"/>
    </source>
</evidence>
<evidence type="ECO:0000256" key="4">
    <source>
        <dbReference type="ARBA" id="ARBA00022989"/>
    </source>
</evidence>
<feature type="compositionally biased region" description="Low complexity" evidence="6">
    <location>
        <begin position="579"/>
        <end position="597"/>
    </location>
</feature>
<sequence length="709" mass="77349">MIEILRVLRDWLVEYIINPYPGVILLLIALSWAYWWSPTLRVPIHFLLRALVSEPAKFVARWAFWAGRISLLAAWRVGKNLVLPRSIVCPEIGNPNEPGAVRPGWRPLRLGGAADTWSLSGAVVAAFLRFTPAWRVVYPAAWLSSDTALTLLNIGESVLIAWGIVWLGLRVWLNRPLHPALPTRLLIRSSDGLNSKEAFRIGRRIDTGAPVYLPAALLPYNTLGYGSPGSGKTSIAKLLMEQQIERGGGLIFIDAKLDAADVKQVFSFARSAGREHDVLFINPGNPDESNTYNPILDGDEDEIADRCLALIPAAERAGEDHYREAARRAIKTTVAALRVSGLAYSFRDLSTILGSGEAMEAFCEILRERAPTAPATADFLFLLDQYRLPGNRGYNIKLLQETYGGIAGRLGTFGTGAFGAVTSAYNPEVRLYEAIRAQKIIYVSLPSMAKAEASTSFAKIFVADLRTAIARVQAEPPDERALFLAFMDEMATYAMPAMNTIFSQNRSSRIALIPLTQTPAQLSEAVSENFTSTIETGCKTKLFFQLADAEACEHAAKIIGESSQSAKSLGMVNSRGANTSKSSASPDGSDAGGSSTTVTEREERGWRVPPENFAALDKGELILWSDGHELVHIQADRPPETPGDLQIEVQHPELPAVEGVEFYERFVLKRFSLAAIVAKALEAQDAASAPVSTPRKPPGGGTSLDLYRE</sequence>
<evidence type="ECO:0000256" key="6">
    <source>
        <dbReference type="SAM" id="MobiDB-lite"/>
    </source>
</evidence>
<organism evidence="9 10">
    <name type="scientific">Castellaniella hirudinis</name>
    <dbReference type="NCBI Taxonomy" id="1144617"/>
    <lineage>
        <taxon>Bacteria</taxon>
        <taxon>Pseudomonadati</taxon>
        <taxon>Pseudomonadota</taxon>
        <taxon>Betaproteobacteria</taxon>
        <taxon>Burkholderiales</taxon>
        <taxon>Alcaligenaceae</taxon>
        <taxon>Castellaniella</taxon>
    </lineage>
</organism>
<evidence type="ECO:0000256" key="7">
    <source>
        <dbReference type="SAM" id="Phobius"/>
    </source>
</evidence>
<feature type="region of interest" description="Disordered" evidence="6">
    <location>
        <begin position="684"/>
        <end position="709"/>
    </location>
</feature>
<comment type="subcellular location">
    <subcellularLocation>
        <location evidence="1">Cell membrane</location>
        <topology evidence="1">Multi-pass membrane protein</topology>
    </subcellularLocation>
</comment>
<keyword evidence="4 7" id="KW-1133">Transmembrane helix</keyword>
<gene>
    <name evidence="9" type="ORF">ACFO0J_02240</name>
</gene>
<proteinExistence type="predicted"/>
<feature type="transmembrane region" description="Helical" evidence="7">
    <location>
        <begin position="20"/>
        <end position="37"/>
    </location>
</feature>
<name>A0ABV8RVW5_9BURK</name>
<accession>A0ABV8RVW5</accession>
<evidence type="ECO:0000256" key="2">
    <source>
        <dbReference type="ARBA" id="ARBA00022475"/>
    </source>
</evidence>
<keyword evidence="10" id="KW-1185">Reference proteome</keyword>
<dbReference type="Gene3D" id="3.40.50.300">
    <property type="entry name" value="P-loop containing nucleotide triphosphate hydrolases"/>
    <property type="match status" value="2"/>
</dbReference>
<dbReference type="Pfam" id="PF12696">
    <property type="entry name" value="TraG-D_C"/>
    <property type="match status" value="1"/>
</dbReference>
<keyword evidence="2" id="KW-1003">Cell membrane</keyword>
<dbReference type="Proteomes" id="UP001595756">
    <property type="component" value="Unassembled WGS sequence"/>
</dbReference>
<comment type="caution">
    <text evidence="9">The sequence shown here is derived from an EMBL/GenBank/DDBJ whole genome shotgun (WGS) entry which is preliminary data.</text>
</comment>
<evidence type="ECO:0000313" key="9">
    <source>
        <dbReference type="EMBL" id="MFC4296860.1"/>
    </source>
</evidence>
<dbReference type="InterPro" id="IPR027417">
    <property type="entry name" value="P-loop_NTPase"/>
</dbReference>
<dbReference type="PANTHER" id="PTHR37937:SF1">
    <property type="entry name" value="CONJUGATIVE TRANSFER: DNA TRANSPORT"/>
    <property type="match status" value="1"/>
</dbReference>
<keyword evidence="5 7" id="KW-0472">Membrane</keyword>
<evidence type="ECO:0000256" key="5">
    <source>
        <dbReference type="ARBA" id="ARBA00023136"/>
    </source>
</evidence>
<dbReference type="PANTHER" id="PTHR37937">
    <property type="entry name" value="CONJUGATIVE TRANSFER: DNA TRANSPORT"/>
    <property type="match status" value="1"/>
</dbReference>
<feature type="region of interest" description="Disordered" evidence="6">
    <location>
        <begin position="569"/>
        <end position="605"/>
    </location>
</feature>
<dbReference type="SUPFAM" id="SSF52540">
    <property type="entry name" value="P-loop containing nucleoside triphosphate hydrolases"/>
    <property type="match status" value="1"/>
</dbReference>
<evidence type="ECO:0000256" key="1">
    <source>
        <dbReference type="ARBA" id="ARBA00004651"/>
    </source>
</evidence>
<evidence type="ECO:0000259" key="8">
    <source>
        <dbReference type="Pfam" id="PF12696"/>
    </source>
</evidence>
<evidence type="ECO:0000313" key="10">
    <source>
        <dbReference type="Proteomes" id="UP001595756"/>
    </source>
</evidence>
<dbReference type="EMBL" id="JBHSDY010000002">
    <property type="protein sequence ID" value="MFC4296860.1"/>
    <property type="molecule type" value="Genomic_DNA"/>
</dbReference>
<dbReference type="InterPro" id="IPR032689">
    <property type="entry name" value="TraG-D_C"/>
</dbReference>
<protein>
    <submittedName>
        <fullName evidence="9">Type IV secretory system conjugative DNA transfer family protein</fullName>
    </submittedName>
</protein>
<dbReference type="CDD" id="cd01127">
    <property type="entry name" value="TrwB_TraG_TraD_VirD4"/>
    <property type="match status" value="1"/>
</dbReference>
<reference evidence="10" key="1">
    <citation type="journal article" date="2019" name="Int. J. Syst. Evol. Microbiol.">
        <title>The Global Catalogue of Microorganisms (GCM) 10K type strain sequencing project: providing services to taxonomists for standard genome sequencing and annotation.</title>
        <authorList>
            <consortium name="The Broad Institute Genomics Platform"/>
            <consortium name="The Broad Institute Genome Sequencing Center for Infectious Disease"/>
            <person name="Wu L."/>
            <person name="Ma J."/>
        </authorList>
    </citation>
    <scope>NUCLEOTIDE SEQUENCE [LARGE SCALE GENOMIC DNA]</scope>
    <source>
        <strain evidence="10">CGMCC 1.19029</strain>
    </source>
</reference>